<dbReference type="RefSeq" id="WP_013278331.1">
    <property type="nucleotide sequence ID" value="NC_014378.1"/>
</dbReference>
<keyword evidence="2 6" id="KW-0597">Phosphoprotein</keyword>
<reference evidence="9 10" key="1">
    <citation type="journal article" date="2010" name="Stand. Genomic Sci.">
        <title>Complete genome sequence of Acetohalobium arabaticum type strain (Z-7288).</title>
        <authorList>
            <person name="Sikorski J."/>
            <person name="Lapidus A."/>
            <person name="Chertkov O."/>
            <person name="Lucas S."/>
            <person name="Copeland A."/>
            <person name="Glavina Del Rio T."/>
            <person name="Nolan M."/>
            <person name="Tice H."/>
            <person name="Cheng J.F."/>
            <person name="Han C."/>
            <person name="Brambilla E."/>
            <person name="Pitluck S."/>
            <person name="Liolios K."/>
            <person name="Ivanova N."/>
            <person name="Mavromatis K."/>
            <person name="Mikhailova N."/>
            <person name="Pati A."/>
            <person name="Bruce D."/>
            <person name="Detter C."/>
            <person name="Tapia R."/>
            <person name="Goodwin L."/>
            <person name="Chen A."/>
            <person name="Palaniappan K."/>
            <person name="Land M."/>
            <person name="Hauser L."/>
            <person name="Chang Y.J."/>
            <person name="Jeffries C.D."/>
            <person name="Rohde M."/>
            <person name="Goker M."/>
            <person name="Spring S."/>
            <person name="Woyke T."/>
            <person name="Bristow J."/>
            <person name="Eisen J.A."/>
            <person name="Markowitz V."/>
            <person name="Hugenholtz P."/>
            <person name="Kyrpides N.C."/>
            <person name="Klenk H.P."/>
        </authorList>
    </citation>
    <scope>NUCLEOTIDE SEQUENCE [LARGE SCALE GENOMIC DNA]</scope>
    <source>
        <strain evidence="10">ATCC 49924 / DSM 5501 / Z-7288</strain>
    </source>
</reference>
<dbReference type="Proteomes" id="UP000001661">
    <property type="component" value="Chromosome"/>
</dbReference>
<evidence type="ECO:0000256" key="4">
    <source>
        <dbReference type="ARBA" id="ARBA00022803"/>
    </source>
</evidence>
<dbReference type="SMART" id="SM00028">
    <property type="entry name" value="TPR"/>
    <property type="match status" value="2"/>
</dbReference>
<comment type="function">
    <text evidence="5">May play the central regulatory role in sporulation. It may be an element of the effector pathway responsible for the activation of sporulation genes in response to nutritional stress. Spo0A may act in concert with spo0H (a sigma factor) to control the expression of some genes that are critical to the sporulation process.</text>
</comment>
<dbReference type="Pfam" id="PF07719">
    <property type="entry name" value="TPR_2"/>
    <property type="match status" value="1"/>
</dbReference>
<dbReference type="InterPro" id="IPR011990">
    <property type="entry name" value="TPR-like_helical_dom_sf"/>
</dbReference>
<dbReference type="GO" id="GO:0000160">
    <property type="term" value="P:phosphorelay signal transduction system"/>
    <property type="evidence" value="ECO:0007669"/>
    <property type="project" value="InterPro"/>
</dbReference>
<evidence type="ECO:0000256" key="2">
    <source>
        <dbReference type="ARBA" id="ARBA00022553"/>
    </source>
</evidence>
<evidence type="ECO:0000256" key="6">
    <source>
        <dbReference type="PROSITE-ProRule" id="PRU00169"/>
    </source>
</evidence>
<dbReference type="InterPro" id="IPR019734">
    <property type="entry name" value="TPR_rpt"/>
</dbReference>
<dbReference type="KEGG" id="aar:Acear_1372"/>
<name>D9QQU4_ACEAZ</name>
<feature type="domain" description="Response regulatory" evidence="8">
    <location>
        <begin position="5"/>
        <end position="118"/>
    </location>
</feature>
<dbReference type="Pfam" id="PF13181">
    <property type="entry name" value="TPR_8"/>
    <property type="match status" value="1"/>
</dbReference>
<evidence type="ECO:0000256" key="7">
    <source>
        <dbReference type="PROSITE-ProRule" id="PRU00339"/>
    </source>
</evidence>
<sequence>MTQEKILIVDDEKNIRKTLKQCLQTDYEVVTAVNGEDGIDKFAEDDFAVILLDMKLPGIDGIKVLEEIKKEDNGANVIMITGFGSVKTAVKTMKLGAVDYLRKPFTPDEIRKIVQEVIDRDRIEIVEEELDSYEDYVQYAKSCINDRKFEKAREYLQKAVSLDTSKPEAFNLLGVIFEMQDKLKEAQKEYRAALALDPSYKPARDNLDRTTQFEYQKRDINLGEVDEEEDETEEA</sequence>
<dbReference type="Pfam" id="PF00072">
    <property type="entry name" value="Response_reg"/>
    <property type="match status" value="1"/>
</dbReference>
<dbReference type="AlphaFoldDB" id="D9QQU4"/>
<keyword evidence="3" id="KW-0677">Repeat</keyword>
<evidence type="ECO:0000313" key="9">
    <source>
        <dbReference type="EMBL" id="ADL12885.1"/>
    </source>
</evidence>
<dbReference type="InterPro" id="IPR011006">
    <property type="entry name" value="CheY-like_superfamily"/>
</dbReference>
<dbReference type="SMART" id="SM00448">
    <property type="entry name" value="REC"/>
    <property type="match status" value="1"/>
</dbReference>
<organism evidence="9 10">
    <name type="scientific">Acetohalobium arabaticum (strain ATCC 49924 / DSM 5501 / Z-7288)</name>
    <dbReference type="NCBI Taxonomy" id="574087"/>
    <lineage>
        <taxon>Bacteria</taxon>
        <taxon>Bacillati</taxon>
        <taxon>Bacillota</taxon>
        <taxon>Clostridia</taxon>
        <taxon>Halanaerobiales</taxon>
        <taxon>Halobacteroidaceae</taxon>
        <taxon>Acetohalobium</taxon>
    </lineage>
</organism>
<dbReference type="SUPFAM" id="SSF52172">
    <property type="entry name" value="CheY-like"/>
    <property type="match status" value="1"/>
</dbReference>
<dbReference type="STRING" id="574087.Acear_1372"/>
<dbReference type="OrthoDB" id="9808843at2"/>
<dbReference type="InterPro" id="IPR001789">
    <property type="entry name" value="Sig_transdc_resp-reg_receiver"/>
</dbReference>
<dbReference type="Gene3D" id="1.25.40.10">
    <property type="entry name" value="Tetratricopeptide repeat domain"/>
    <property type="match status" value="1"/>
</dbReference>
<feature type="modified residue" description="4-aspartylphosphate" evidence="6">
    <location>
        <position position="53"/>
    </location>
</feature>
<evidence type="ECO:0000256" key="5">
    <source>
        <dbReference type="ARBA" id="ARBA00024867"/>
    </source>
</evidence>
<keyword evidence="4 7" id="KW-0802">TPR repeat</keyword>
<dbReference type="eggNOG" id="COG2204">
    <property type="taxonomic scope" value="Bacteria"/>
</dbReference>
<dbReference type="HOGENOM" id="CLU_000445_69_6_9"/>
<evidence type="ECO:0000256" key="1">
    <source>
        <dbReference type="ARBA" id="ARBA00018672"/>
    </source>
</evidence>
<dbReference type="PROSITE" id="PS50110">
    <property type="entry name" value="RESPONSE_REGULATORY"/>
    <property type="match status" value="1"/>
</dbReference>
<evidence type="ECO:0000313" key="10">
    <source>
        <dbReference type="Proteomes" id="UP000001661"/>
    </source>
</evidence>
<dbReference type="PROSITE" id="PS50005">
    <property type="entry name" value="TPR"/>
    <property type="match status" value="1"/>
</dbReference>
<dbReference type="InterPro" id="IPR050595">
    <property type="entry name" value="Bact_response_regulator"/>
</dbReference>
<dbReference type="PANTHER" id="PTHR44591">
    <property type="entry name" value="STRESS RESPONSE REGULATOR PROTEIN 1"/>
    <property type="match status" value="1"/>
</dbReference>
<accession>D9QQU4</accession>
<protein>
    <recommendedName>
        <fullName evidence="1">Stage 0 sporulation protein A homolog</fullName>
    </recommendedName>
</protein>
<gene>
    <name evidence="9" type="ordered locus">Acear_1372</name>
</gene>
<feature type="repeat" description="TPR" evidence="7">
    <location>
        <begin position="167"/>
        <end position="200"/>
    </location>
</feature>
<evidence type="ECO:0000259" key="8">
    <source>
        <dbReference type="PROSITE" id="PS50110"/>
    </source>
</evidence>
<dbReference type="SUPFAM" id="SSF48452">
    <property type="entry name" value="TPR-like"/>
    <property type="match status" value="1"/>
</dbReference>
<dbReference type="PANTHER" id="PTHR44591:SF3">
    <property type="entry name" value="RESPONSE REGULATORY DOMAIN-CONTAINING PROTEIN"/>
    <property type="match status" value="1"/>
</dbReference>
<dbReference type="Gene3D" id="3.40.50.2300">
    <property type="match status" value="1"/>
</dbReference>
<dbReference type="EMBL" id="CP002105">
    <property type="protein sequence ID" value="ADL12885.1"/>
    <property type="molecule type" value="Genomic_DNA"/>
</dbReference>
<keyword evidence="10" id="KW-1185">Reference proteome</keyword>
<proteinExistence type="predicted"/>
<dbReference type="InterPro" id="IPR013105">
    <property type="entry name" value="TPR_2"/>
</dbReference>
<evidence type="ECO:0000256" key="3">
    <source>
        <dbReference type="ARBA" id="ARBA00022737"/>
    </source>
</evidence>